<dbReference type="AlphaFoldDB" id="A0A819PT23"/>
<dbReference type="Proteomes" id="UP000681720">
    <property type="component" value="Unassembled WGS sequence"/>
</dbReference>
<organism evidence="2 4">
    <name type="scientific">Rotaria magnacalcarata</name>
    <dbReference type="NCBI Taxonomy" id="392030"/>
    <lineage>
        <taxon>Eukaryota</taxon>
        <taxon>Metazoa</taxon>
        <taxon>Spiralia</taxon>
        <taxon>Gnathifera</taxon>
        <taxon>Rotifera</taxon>
        <taxon>Eurotatoria</taxon>
        <taxon>Bdelloidea</taxon>
        <taxon>Philodinida</taxon>
        <taxon>Philodinidae</taxon>
        <taxon>Rotaria</taxon>
    </lineage>
</organism>
<evidence type="ECO:0000313" key="4">
    <source>
        <dbReference type="Proteomes" id="UP000663842"/>
    </source>
</evidence>
<dbReference type="Proteomes" id="UP000663842">
    <property type="component" value="Unassembled WGS sequence"/>
</dbReference>
<evidence type="ECO:0000313" key="3">
    <source>
        <dbReference type="EMBL" id="CAF4167483.1"/>
    </source>
</evidence>
<reference evidence="2" key="1">
    <citation type="submission" date="2021-02" db="EMBL/GenBank/DDBJ databases">
        <authorList>
            <person name="Nowell W R."/>
        </authorList>
    </citation>
    <scope>NUCLEOTIDE SEQUENCE</scope>
</reference>
<name>A0A819PT23_9BILA</name>
<evidence type="ECO:0000313" key="2">
    <source>
        <dbReference type="EMBL" id="CAF4014100.1"/>
    </source>
</evidence>
<feature type="region of interest" description="Disordered" evidence="1">
    <location>
        <begin position="1"/>
        <end position="21"/>
    </location>
</feature>
<gene>
    <name evidence="3" type="ORF">GIL414_LOCUS20210</name>
    <name evidence="2" type="ORF">UXM345_LOCUS16953</name>
</gene>
<evidence type="ECO:0000256" key="1">
    <source>
        <dbReference type="SAM" id="MobiDB-lite"/>
    </source>
</evidence>
<comment type="caution">
    <text evidence="2">The sequence shown here is derived from an EMBL/GenBank/DDBJ whole genome shotgun (WGS) entry which is preliminary data.</text>
</comment>
<dbReference type="Gene3D" id="3.30.200.20">
    <property type="entry name" value="Phosphorylase Kinase, domain 1"/>
    <property type="match status" value="1"/>
</dbReference>
<dbReference type="EMBL" id="CAJOBF010002157">
    <property type="protein sequence ID" value="CAF4014100.1"/>
    <property type="molecule type" value="Genomic_DNA"/>
</dbReference>
<protein>
    <submittedName>
        <fullName evidence="2">Uncharacterized protein</fullName>
    </submittedName>
</protein>
<accession>A0A819PT23</accession>
<sequence>MNETKIGGEANGIDGDKPTNQILTSAPTFEIVRQQRFDVGPRYTDLKFIGEGAYEENKSINKVGAVKIVTIATHAECQ</sequence>
<proteinExistence type="predicted"/>
<dbReference type="EMBL" id="CAJOBJ010012838">
    <property type="protein sequence ID" value="CAF4167483.1"/>
    <property type="molecule type" value="Genomic_DNA"/>
</dbReference>